<organism evidence="2 3">
    <name type="scientific">Massilia frigida</name>
    <dbReference type="NCBI Taxonomy" id="2609281"/>
    <lineage>
        <taxon>Bacteria</taxon>
        <taxon>Pseudomonadati</taxon>
        <taxon>Pseudomonadota</taxon>
        <taxon>Betaproteobacteria</taxon>
        <taxon>Burkholderiales</taxon>
        <taxon>Oxalobacteraceae</taxon>
        <taxon>Telluria group</taxon>
        <taxon>Massilia</taxon>
    </lineage>
</organism>
<comment type="caution">
    <text evidence="2">The sequence shown here is derived from an EMBL/GenBank/DDBJ whole genome shotgun (WGS) entry which is preliminary data.</text>
</comment>
<reference evidence="2 3" key="1">
    <citation type="submission" date="2019-10" db="EMBL/GenBank/DDBJ databases">
        <title>Taxonomy of Antarctic Massilia spp.: description of Massilia rubra sp. nov., Massilia aquatica sp. nov., Massilia mucilaginosa sp. nov., Massilia frigida sp. nov. isolated from streams, lakes and regoliths.</title>
        <authorList>
            <person name="Holochova P."/>
            <person name="Sedlacek I."/>
            <person name="Kralova S."/>
            <person name="Maslanova I."/>
            <person name="Busse H.-J."/>
            <person name="Stankova E."/>
            <person name="Vrbovska V."/>
            <person name="Kovarovic V."/>
            <person name="Bartak M."/>
            <person name="Svec P."/>
            <person name="Pantucek R."/>
        </authorList>
    </citation>
    <scope>NUCLEOTIDE SEQUENCE [LARGE SCALE GENOMIC DNA]</scope>
    <source>
        <strain evidence="2 3">CCM 8695</strain>
    </source>
</reference>
<keyword evidence="1" id="KW-0812">Transmembrane</keyword>
<evidence type="ECO:0000313" key="3">
    <source>
        <dbReference type="Proteomes" id="UP000621455"/>
    </source>
</evidence>
<feature type="transmembrane region" description="Helical" evidence="1">
    <location>
        <begin position="77"/>
        <end position="96"/>
    </location>
</feature>
<proteinExistence type="predicted"/>
<evidence type="ECO:0000256" key="1">
    <source>
        <dbReference type="SAM" id="Phobius"/>
    </source>
</evidence>
<name>A0ABX0NF74_9BURK</name>
<sequence>MHIDDKAPETPERIVNSVANLTLAAAIFLPRLASPGGQNHAQMAGQLFGLVLAAAIVLGALRLFLRRRPARQMVKAKFVVASLLLLAGVGNIVGMHKDEAAIHSASGNCLRL</sequence>
<feature type="transmembrane region" description="Helical" evidence="1">
    <location>
        <begin position="14"/>
        <end position="33"/>
    </location>
</feature>
<dbReference type="Proteomes" id="UP000621455">
    <property type="component" value="Unassembled WGS sequence"/>
</dbReference>
<dbReference type="RefSeq" id="WP_167088775.1">
    <property type="nucleotide sequence ID" value="NZ_WHJG01000022.1"/>
</dbReference>
<gene>
    <name evidence="2" type="ORF">F2P44_19475</name>
</gene>
<evidence type="ECO:0000313" key="2">
    <source>
        <dbReference type="EMBL" id="NHZ81439.1"/>
    </source>
</evidence>
<accession>A0ABX0NF74</accession>
<keyword evidence="3" id="KW-1185">Reference proteome</keyword>
<protein>
    <submittedName>
        <fullName evidence="2">Uncharacterized protein</fullName>
    </submittedName>
</protein>
<keyword evidence="1" id="KW-0472">Membrane</keyword>
<dbReference type="EMBL" id="WHJG01000022">
    <property type="protein sequence ID" value="NHZ81439.1"/>
    <property type="molecule type" value="Genomic_DNA"/>
</dbReference>
<keyword evidence="1" id="KW-1133">Transmembrane helix</keyword>
<feature type="transmembrane region" description="Helical" evidence="1">
    <location>
        <begin position="45"/>
        <end position="65"/>
    </location>
</feature>